<name>A0A420EKH9_9SPHN</name>
<dbReference type="Pfam" id="PF05630">
    <property type="entry name" value="NPP1"/>
    <property type="match status" value="1"/>
</dbReference>
<dbReference type="AlphaFoldDB" id="A0A420EKH9"/>
<accession>A0A420EKH9</accession>
<dbReference type="PIRSF" id="PIRSF029958">
    <property type="entry name" value="Necrosis-inducing_protein"/>
    <property type="match status" value="1"/>
</dbReference>
<dbReference type="Proteomes" id="UP000284395">
    <property type="component" value="Unassembled WGS sequence"/>
</dbReference>
<proteinExistence type="predicted"/>
<reference evidence="2 3" key="1">
    <citation type="submission" date="2018-09" db="EMBL/GenBank/DDBJ databases">
        <title>Altererythrobacter spongiae sp. nov., isolated from a marine sponge.</title>
        <authorList>
            <person name="Zhuang L."/>
            <person name="Luo L."/>
        </authorList>
    </citation>
    <scope>NUCLEOTIDE SEQUENCE [LARGE SCALE GENOMIC DNA]</scope>
    <source>
        <strain evidence="2 3">HN-Y73</strain>
    </source>
</reference>
<sequence length="234" mass="25586">MYLTISMRSLTGWLAVALALAFSFGANARAAVIAHDTVQPLSAAAQEYLFKFQPELKVEDGCVPFPAVDADGNSSGGLRPSGARNGDCASSVGQVYVRAHHYDSLCAVMYAWYFPKDQVRDGHRHDWENVVVWLSACSETANIVAVSYSAHGGYTSTTSPPLDGFHSKVKYYTNGITHHQLGSTDSEGTEQPLIHWEKLPDVARDALIDTDFGAGNVPMKDSNFFKNIEKAYFK</sequence>
<keyword evidence="3" id="KW-1185">Reference proteome</keyword>
<evidence type="ECO:0000313" key="3">
    <source>
        <dbReference type="Proteomes" id="UP000284395"/>
    </source>
</evidence>
<dbReference type="RefSeq" id="WP_120324657.1">
    <property type="nucleotide sequence ID" value="NZ_RAPF01000004.1"/>
</dbReference>
<dbReference type="EMBL" id="RAPF01000004">
    <property type="protein sequence ID" value="RKF21160.1"/>
    <property type="molecule type" value="Genomic_DNA"/>
</dbReference>
<gene>
    <name evidence="2" type="ORF">D6851_09575</name>
</gene>
<dbReference type="PANTHER" id="PTHR33657:SF8">
    <property type="entry name" value="DOMAIN PROTEIN, PUTATIVE (AFU_ORTHOLOGUE AFUA_5G00600)-RELATED"/>
    <property type="match status" value="1"/>
</dbReference>
<feature type="chain" id="PRO_5019415410" evidence="1">
    <location>
        <begin position="29"/>
        <end position="234"/>
    </location>
</feature>
<dbReference type="PANTHER" id="PTHR33657">
    <property type="entry name" value="DOMAIN PROTEIN, PUTATIVE (AFU_ORTHOLOGUE AFUA_5G00600)-RELATED"/>
    <property type="match status" value="1"/>
</dbReference>
<evidence type="ECO:0000256" key="1">
    <source>
        <dbReference type="SAM" id="SignalP"/>
    </source>
</evidence>
<comment type="caution">
    <text evidence="2">The sequence shown here is derived from an EMBL/GenBank/DDBJ whole genome shotgun (WGS) entry which is preliminary data.</text>
</comment>
<protein>
    <submittedName>
        <fullName evidence="2">Necrosis-inducing protein</fullName>
    </submittedName>
</protein>
<keyword evidence="1" id="KW-0732">Signal</keyword>
<dbReference type="OrthoDB" id="4274514at2"/>
<dbReference type="InterPro" id="IPR008701">
    <property type="entry name" value="NPP1"/>
</dbReference>
<evidence type="ECO:0000313" key="2">
    <source>
        <dbReference type="EMBL" id="RKF21160.1"/>
    </source>
</evidence>
<feature type="signal peptide" evidence="1">
    <location>
        <begin position="1"/>
        <end position="28"/>
    </location>
</feature>
<organism evidence="2 3">
    <name type="scientific">Altericroceibacterium spongiae</name>
    <dbReference type="NCBI Taxonomy" id="2320269"/>
    <lineage>
        <taxon>Bacteria</taxon>
        <taxon>Pseudomonadati</taxon>
        <taxon>Pseudomonadota</taxon>
        <taxon>Alphaproteobacteria</taxon>
        <taxon>Sphingomonadales</taxon>
        <taxon>Erythrobacteraceae</taxon>
        <taxon>Altericroceibacterium</taxon>
    </lineage>
</organism>